<dbReference type="InterPro" id="IPR013766">
    <property type="entry name" value="Thioredoxin_domain"/>
</dbReference>
<dbReference type="EMBL" id="JAHHIF010000009">
    <property type="protein sequence ID" value="MBW4544485.1"/>
    <property type="molecule type" value="Genomic_DNA"/>
</dbReference>
<dbReference type="AlphaFoldDB" id="A0A951U944"/>
<dbReference type="Proteomes" id="UP000753908">
    <property type="component" value="Unassembled WGS sequence"/>
</dbReference>
<evidence type="ECO:0000259" key="1">
    <source>
        <dbReference type="PROSITE" id="PS51352"/>
    </source>
</evidence>
<dbReference type="SUPFAM" id="SSF52833">
    <property type="entry name" value="Thioredoxin-like"/>
    <property type="match status" value="1"/>
</dbReference>
<accession>A0A951U944</accession>
<organism evidence="2 3">
    <name type="scientific">Symplocastrum torsivum CPER-KK1</name>
    <dbReference type="NCBI Taxonomy" id="450513"/>
    <lineage>
        <taxon>Bacteria</taxon>
        <taxon>Bacillati</taxon>
        <taxon>Cyanobacteriota</taxon>
        <taxon>Cyanophyceae</taxon>
        <taxon>Oscillatoriophycideae</taxon>
        <taxon>Oscillatoriales</taxon>
        <taxon>Microcoleaceae</taxon>
        <taxon>Symplocastrum</taxon>
    </lineage>
</organism>
<evidence type="ECO:0000313" key="3">
    <source>
        <dbReference type="Proteomes" id="UP000753908"/>
    </source>
</evidence>
<gene>
    <name evidence="2" type="ORF">KME25_08585</name>
</gene>
<name>A0A951U944_9CYAN</name>
<proteinExistence type="predicted"/>
<feature type="domain" description="Thioredoxin" evidence="1">
    <location>
        <begin position="37"/>
        <end position="178"/>
    </location>
</feature>
<comment type="caution">
    <text evidence="2">The sequence shown here is derived from an EMBL/GenBank/DDBJ whole genome shotgun (WGS) entry which is preliminary data.</text>
</comment>
<protein>
    <submittedName>
        <fullName evidence="2">Thylakoid membrane photosystem I accumulation factor</fullName>
    </submittedName>
</protein>
<dbReference type="InterPro" id="IPR036249">
    <property type="entry name" value="Thioredoxin-like_sf"/>
</dbReference>
<dbReference type="PROSITE" id="PS51352">
    <property type="entry name" value="THIOREDOXIN_2"/>
    <property type="match status" value="1"/>
</dbReference>
<dbReference type="Gene3D" id="3.40.30.10">
    <property type="entry name" value="Glutaredoxin"/>
    <property type="match status" value="1"/>
</dbReference>
<sequence length="204" mass="22880">MSFNLLRFPIKFFTTRHMAKRVVSGCLLSLVVIFSCLLVLGTAPALAGLDDDRFDGNIFGLYAGNGSIVPPRVTLADSLKKEKPALLVFYVDDSKDCKQFAPVVSRLQAPYGRAANFIPVNVDRLLLKSSYEPTEPGYYYEGLVPQTVLIDPKGKVVLNEKGQVSFERVDDVFRQVFDLLPREESVELRRRQINEFSSELTNGK</sequence>
<reference evidence="2" key="2">
    <citation type="journal article" date="2022" name="Microbiol. Resour. Announc.">
        <title>Metagenome Sequencing to Explore Phylogenomics of Terrestrial Cyanobacteria.</title>
        <authorList>
            <person name="Ward R.D."/>
            <person name="Stajich J.E."/>
            <person name="Johansen J.R."/>
            <person name="Huntemann M."/>
            <person name="Clum A."/>
            <person name="Foster B."/>
            <person name="Foster B."/>
            <person name="Roux S."/>
            <person name="Palaniappan K."/>
            <person name="Varghese N."/>
            <person name="Mukherjee S."/>
            <person name="Reddy T.B.K."/>
            <person name="Daum C."/>
            <person name="Copeland A."/>
            <person name="Chen I.A."/>
            <person name="Ivanova N.N."/>
            <person name="Kyrpides N.C."/>
            <person name="Shapiro N."/>
            <person name="Eloe-Fadrosh E.A."/>
            <person name="Pietrasiak N."/>
        </authorList>
    </citation>
    <scope>NUCLEOTIDE SEQUENCE</scope>
    <source>
        <strain evidence="2">CPER-KK1</strain>
    </source>
</reference>
<evidence type="ECO:0000313" key="2">
    <source>
        <dbReference type="EMBL" id="MBW4544485.1"/>
    </source>
</evidence>
<dbReference type="InterPro" id="IPR048069">
    <property type="entry name" value="Thylak_slr1796"/>
</dbReference>
<dbReference type="NCBIfam" id="NF038096">
    <property type="entry name" value="thylak_slr1796"/>
    <property type="match status" value="1"/>
</dbReference>
<reference evidence="2" key="1">
    <citation type="submission" date="2021-05" db="EMBL/GenBank/DDBJ databases">
        <authorList>
            <person name="Pietrasiak N."/>
            <person name="Ward R."/>
            <person name="Stajich J.E."/>
            <person name="Kurbessoian T."/>
        </authorList>
    </citation>
    <scope>NUCLEOTIDE SEQUENCE</scope>
    <source>
        <strain evidence="2">CPER-KK1</strain>
    </source>
</reference>